<keyword evidence="5" id="KW-1185">Reference proteome</keyword>
<feature type="domain" description="DUF4200" evidence="3">
    <location>
        <begin position="30"/>
        <end position="147"/>
    </location>
</feature>
<evidence type="ECO:0000313" key="5">
    <source>
        <dbReference type="Proteomes" id="UP001497392"/>
    </source>
</evidence>
<dbReference type="Proteomes" id="UP001497392">
    <property type="component" value="Unassembled WGS sequence"/>
</dbReference>
<dbReference type="PANTHER" id="PTHR21683">
    <property type="entry name" value="COILED-COIL DOMAIN-CONTAINING PROTEIN 42 LIKE-2-LIKE-RELATED"/>
    <property type="match status" value="1"/>
</dbReference>
<dbReference type="InterPro" id="IPR051147">
    <property type="entry name" value="CFAP_domain-containing"/>
</dbReference>
<evidence type="ECO:0000259" key="3">
    <source>
        <dbReference type="Pfam" id="PF13863"/>
    </source>
</evidence>
<evidence type="ECO:0000256" key="1">
    <source>
        <dbReference type="ARBA" id="ARBA00023054"/>
    </source>
</evidence>
<feature type="coiled-coil region" evidence="2">
    <location>
        <begin position="172"/>
        <end position="235"/>
    </location>
</feature>
<comment type="caution">
    <text evidence="4">The sequence shown here is derived from an EMBL/GenBank/DDBJ whole genome shotgun (WGS) entry which is preliminary data.</text>
</comment>
<proteinExistence type="predicted"/>
<reference evidence="4 5" key="1">
    <citation type="submission" date="2024-06" db="EMBL/GenBank/DDBJ databases">
        <authorList>
            <person name="Kraege A."/>
            <person name="Thomma B."/>
        </authorList>
    </citation>
    <scope>NUCLEOTIDE SEQUENCE [LARGE SCALE GENOMIC DNA]</scope>
</reference>
<feature type="coiled-coil region" evidence="2">
    <location>
        <begin position="88"/>
        <end position="124"/>
    </location>
</feature>
<dbReference type="Pfam" id="PF13863">
    <property type="entry name" value="DUF4200"/>
    <property type="match status" value="1"/>
</dbReference>
<sequence>MDAIRFVQHVPRKRADASFDLQSAAPATRLLEKRRQTFEVQEALELQKIEFAKREQNFRDREETLKRKDIDLQDSLIRFSKFLQDNDAKRVRALKKAADERKTREEKEREIGETQRELTEVKAQTEKTRGALTRFLRYEEYLEDVIDVSEEFHEVSEVMSRHATLLATNVDLRQQQKRVTDLAEESRAAQQAELRPKVAQAQALRDSVLALTQELDRAAAERQALEAARERAQASALRSLTEHGQVCMTIDNLHERRSGCSSIRLAPNISLLAKVQGLCNFITDVGVLKAHAADLRHEKVHTAKSYTAAPLSARSRHSVATEASVA</sequence>
<dbReference type="PANTHER" id="PTHR21683:SF2">
    <property type="entry name" value="COILED-COIL DOMAIN-CONTAINING PROTEIN 42 LIKE-2-LIKE"/>
    <property type="match status" value="1"/>
</dbReference>
<dbReference type="EMBL" id="CAXHTA020000012">
    <property type="protein sequence ID" value="CAL5225420.1"/>
    <property type="molecule type" value="Genomic_DNA"/>
</dbReference>
<evidence type="ECO:0000313" key="4">
    <source>
        <dbReference type="EMBL" id="CAL5225420.1"/>
    </source>
</evidence>
<dbReference type="InterPro" id="IPR025252">
    <property type="entry name" value="DUF4200"/>
</dbReference>
<evidence type="ECO:0000256" key="2">
    <source>
        <dbReference type="SAM" id="Coils"/>
    </source>
</evidence>
<name>A0ABP1G402_9CHLO</name>
<gene>
    <name evidence="4" type="primary">g8235</name>
    <name evidence="4" type="ORF">VP750_LOCUS7079</name>
</gene>
<protein>
    <submittedName>
        <fullName evidence="4">G8235 protein</fullName>
    </submittedName>
</protein>
<accession>A0ABP1G402</accession>
<organism evidence="4 5">
    <name type="scientific">Coccomyxa viridis</name>
    <dbReference type="NCBI Taxonomy" id="1274662"/>
    <lineage>
        <taxon>Eukaryota</taxon>
        <taxon>Viridiplantae</taxon>
        <taxon>Chlorophyta</taxon>
        <taxon>core chlorophytes</taxon>
        <taxon>Trebouxiophyceae</taxon>
        <taxon>Trebouxiophyceae incertae sedis</taxon>
        <taxon>Coccomyxaceae</taxon>
        <taxon>Coccomyxa</taxon>
    </lineage>
</organism>
<keyword evidence="1 2" id="KW-0175">Coiled coil</keyword>